<evidence type="ECO:0000256" key="1">
    <source>
        <dbReference type="ARBA" id="ARBA00006721"/>
    </source>
</evidence>
<reference evidence="5 6" key="1">
    <citation type="submission" date="2018-07" db="EMBL/GenBank/DDBJ databases">
        <title>The draft genome of Phyllobacterium salinisoli.</title>
        <authorList>
            <person name="Liu L."/>
            <person name="Li L."/>
            <person name="Zhang X."/>
            <person name="Liang L."/>
        </authorList>
    </citation>
    <scope>NUCLEOTIDE SEQUENCE [LARGE SCALE GENOMIC DNA]</scope>
    <source>
        <strain evidence="5 6">LLAN61</strain>
    </source>
</reference>
<accession>A0A368K1T4</accession>
<gene>
    <name evidence="5" type="ORF">DUT91_13810</name>
</gene>
<keyword evidence="3 5" id="KW-0808">Transferase</keyword>
<evidence type="ECO:0000256" key="2">
    <source>
        <dbReference type="ARBA" id="ARBA00022676"/>
    </source>
</evidence>
<dbReference type="Proteomes" id="UP000253420">
    <property type="component" value="Unassembled WGS sequence"/>
</dbReference>
<dbReference type="EMBL" id="QOZG01000005">
    <property type="protein sequence ID" value="RCS23356.1"/>
    <property type="molecule type" value="Genomic_DNA"/>
</dbReference>
<comment type="caution">
    <text evidence="5">The sequence shown here is derived from an EMBL/GenBank/DDBJ whole genome shotgun (WGS) entry which is preliminary data.</text>
</comment>
<dbReference type="AlphaFoldDB" id="A0A368K1T4"/>
<name>A0A368K1T4_9HYPH</name>
<dbReference type="InterPro" id="IPR002654">
    <property type="entry name" value="Glyco_trans_25"/>
</dbReference>
<dbReference type="PANTHER" id="PTHR10730:SF53">
    <property type="entry name" value="GLYCOSYLTRANSFERASE 25 FAMILY MEMBER"/>
    <property type="match status" value="1"/>
</dbReference>
<dbReference type="Pfam" id="PF01755">
    <property type="entry name" value="Glyco_transf_25"/>
    <property type="match status" value="1"/>
</dbReference>
<organism evidence="5 6">
    <name type="scientific">Phyllobacterium salinisoli</name>
    <dbReference type="NCBI Taxonomy" id="1899321"/>
    <lineage>
        <taxon>Bacteria</taxon>
        <taxon>Pseudomonadati</taxon>
        <taxon>Pseudomonadota</taxon>
        <taxon>Alphaproteobacteria</taxon>
        <taxon>Hyphomicrobiales</taxon>
        <taxon>Phyllobacteriaceae</taxon>
        <taxon>Phyllobacterium</taxon>
    </lineage>
</organism>
<protein>
    <submittedName>
        <fullName evidence="5">Glycosyl transferase</fullName>
    </submittedName>
</protein>
<feature type="domain" description="Glycosyl transferase family 25" evidence="4">
    <location>
        <begin position="6"/>
        <end position="179"/>
    </location>
</feature>
<evidence type="ECO:0000259" key="4">
    <source>
        <dbReference type="Pfam" id="PF01755"/>
    </source>
</evidence>
<comment type="similarity">
    <text evidence="1">Belongs to the glycosyltransferase 25 family.</text>
</comment>
<dbReference type="GO" id="GO:0016740">
    <property type="term" value="F:transferase activity"/>
    <property type="evidence" value="ECO:0007669"/>
    <property type="project" value="UniProtKB-KW"/>
</dbReference>
<evidence type="ECO:0000313" key="5">
    <source>
        <dbReference type="EMBL" id="RCS23356.1"/>
    </source>
</evidence>
<dbReference type="CDD" id="cd06532">
    <property type="entry name" value="Glyco_transf_25"/>
    <property type="match status" value="1"/>
</dbReference>
<keyword evidence="6" id="KW-1185">Reference proteome</keyword>
<keyword evidence="2" id="KW-0328">Glycosyltransferase</keyword>
<sequence length="255" mass="28459">MHLSIPVYVINLDRSKERLTAIKDSAKQFGVVVRRVPAVDGRVLPQSALADLDVGAFKRLHGKNVMPAEIGCYFSHLKALQEIAQGDEPHAVVVEDDVEFTADFTPFVEALSRVSGWDAVKLVNHRTPLFRRFRQVNAGYWIGRCSHGPLGSSAAYAVTREGAKKLLEALRPMRLPYDVALERGWSGDYAIFTTDKPLVSLSRQALSTIADGRAAYARAKLPAWKRIGTLMFRASDYLRRMWFACAVVRLTGKEK</sequence>
<evidence type="ECO:0000256" key="3">
    <source>
        <dbReference type="ARBA" id="ARBA00022679"/>
    </source>
</evidence>
<evidence type="ECO:0000313" key="6">
    <source>
        <dbReference type="Proteomes" id="UP000253420"/>
    </source>
</evidence>
<dbReference type="PANTHER" id="PTHR10730">
    <property type="entry name" value="PROCOLLAGEN-LYSINE,2-OXOGLUTARATE 5-DIOXYGENASE/GLYCOSYLTRANSFERASE 25 FAMILY MEMBER"/>
    <property type="match status" value="1"/>
</dbReference>
<dbReference type="OrthoDB" id="259382at2"/>
<dbReference type="InterPro" id="IPR050757">
    <property type="entry name" value="Collagen_mod_GT25"/>
</dbReference>
<proteinExistence type="inferred from homology"/>